<accession>A0ACC6U2Q3</accession>
<comment type="caution">
    <text evidence="1">The sequence shown here is derived from an EMBL/GenBank/DDBJ whole genome shotgun (WGS) entry which is preliminary data.</text>
</comment>
<reference evidence="1" key="1">
    <citation type="submission" date="2024-07" db="EMBL/GenBank/DDBJ databases">
        <title>A survey of Mimosa microsymbionts across Brazilian biomes reveals a high diversity of Paraburkholderia nodulating endemic species, but also that Cupriavidus is common as a symbiont of widespread species.</title>
        <authorList>
            <person name="Rouws L."/>
            <person name="Barauna A."/>
            <person name="Beukes C."/>
            <person name="Rouws J.R.C."/>
            <person name="De Faria S.M."/>
            <person name="Gross E."/>
            <person name="Bueno Dos Reis Junior F."/>
            <person name="Simon M.F."/>
            <person name="Maluk M."/>
            <person name="Odee D.W."/>
            <person name="Kenicer G."/>
            <person name="Young J.P.W."/>
            <person name="Reis V.M."/>
            <person name="Zilli J."/>
            <person name="James E.K."/>
        </authorList>
    </citation>
    <scope>NUCLEOTIDE SEQUENCE</scope>
    <source>
        <strain evidence="1">EG181B</strain>
    </source>
</reference>
<name>A0ACC6U2Q3_9BURK</name>
<keyword evidence="2" id="KW-1185">Reference proteome</keyword>
<protein>
    <submittedName>
        <fullName evidence="1">Uncharacterized protein</fullName>
    </submittedName>
</protein>
<evidence type="ECO:0000313" key="2">
    <source>
        <dbReference type="Proteomes" id="UP001558850"/>
    </source>
</evidence>
<sequence length="88" mass="9702">MTITTIRTSDTRIQVEQTVYTFANKEDADAFQQCLVDGTVDSCHRDHPAVSMRPVRADKSADKRADERADDPNRDSTISPSLGGDTAM</sequence>
<dbReference type="EMBL" id="JBFRCH010000010">
    <property type="protein sequence ID" value="MEX3933978.1"/>
    <property type="molecule type" value="Genomic_DNA"/>
</dbReference>
<proteinExistence type="predicted"/>
<organism evidence="1 2">
    <name type="scientific">Paraburkholderia phymatum</name>
    <dbReference type="NCBI Taxonomy" id="148447"/>
    <lineage>
        <taxon>Bacteria</taxon>
        <taxon>Pseudomonadati</taxon>
        <taxon>Pseudomonadota</taxon>
        <taxon>Betaproteobacteria</taxon>
        <taxon>Burkholderiales</taxon>
        <taxon>Burkholderiaceae</taxon>
        <taxon>Paraburkholderia</taxon>
    </lineage>
</organism>
<evidence type="ECO:0000313" key="1">
    <source>
        <dbReference type="EMBL" id="MEX3933978.1"/>
    </source>
</evidence>
<dbReference type="Proteomes" id="UP001558850">
    <property type="component" value="Unassembled WGS sequence"/>
</dbReference>
<gene>
    <name evidence="1" type="ORF">AB4Y32_19580</name>
</gene>